<proteinExistence type="predicted"/>
<dbReference type="Proteomes" id="UP000522081">
    <property type="component" value="Unassembled WGS sequence"/>
</dbReference>
<sequence>MKEARIVVPLTEIESTETGIELLVRGTGGRTKPVVN</sequence>
<comment type="caution">
    <text evidence="1">The sequence shown here is derived from an EMBL/GenBank/DDBJ whole genome shotgun (WGS) entry which is preliminary data.</text>
</comment>
<organism evidence="1 2">
    <name type="scientific">Novosphingobium marinum</name>
    <dbReference type="NCBI Taxonomy" id="1514948"/>
    <lineage>
        <taxon>Bacteria</taxon>
        <taxon>Pseudomonadati</taxon>
        <taxon>Pseudomonadota</taxon>
        <taxon>Alphaproteobacteria</taxon>
        <taxon>Sphingomonadales</taxon>
        <taxon>Sphingomonadaceae</taxon>
        <taxon>Novosphingobium</taxon>
    </lineage>
</organism>
<keyword evidence="2" id="KW-1185">Reference proteome</keyword>
<reference evidence="1 2" key="1">
    <citation type="submission" date="2020-07" db="EMBL/GenBank/DDBJ databases">
        <title>Genomic Encyclopedia of Type Strains, Phase IV (KMG-IV): sequencing the most valuable type-strain genomes for metagenomic binning, comparative biology and taxonomic classification.</title>
        <authorList>
            <person name="Goeker M."/>
        </authorList>
    </citation>
    <scope>NUCLEOTIDE SEQUENCE [LARGE SCALE GENOMIC DNA]</scope>
    <source>
        <strain evidence="1 2">DSM 29043</strain>
    </source>
</reference>
<dbReference type="AlphaFoldDB" id="A0A7Y9XYD7"/>
<gene>
    <name evidence="1" type="ORF">FHS75_003178</name>
</gene>
<accession>A0A7Y9XYD7</accession>
<evidence type="ECO:0000313" key="1">
    <source>
        <dbReference type="EMBL" id="NYH96827.1"/>
    </source>
</evidence>
<name>A0A7Y9XYD7_9SPHN</name>
<protein>
    <submittedName>
        <fullName evidence="1">Uncharacterized protein</fullName>
    </submittedName>
</protein>
<dbReference type="EMBL" id="JACBZF010000007">
    <property type="protein sequence ID" value="NYH96827.1"/>
    <property type="molecule type" value="Genomic_DNA"/>
</dbReference>
<evidence type="ECO:0000313" key="2">
    <source>
        <dbReference type="Proteomes" id="UP000522081"/>
    </source>
</evidence>